<accession>A0A7Z2GFA9</accession>
<dbReference type="Proteomes" id="UP000433577">
    <property type="component" value="Chromosome 1"/>
</dbReference>
<keyword evidence="4" id="KW-1185">Reference proteome</keyword>
<dbReference type="OrthoDB" id="9808681at2"/>
<evidence type="ECO:0000256" key="1">
    <source>
        <dbReference type="SAM" id="SignalP"/>
    </source>
</evidence>
<dbReference type="CDD" id="cd13400">
    <property type="entry name" value="LT_IagB-like"/>
    <property type="match status" value="1"/>
</dbReference>
<dbReference type="Pfam" id="PF01464">
    <property type="entry name" value="SLT"/>
    <property type="match status" value="1"/>
</dbReference>
<dbReference type="Gene3D" id="1.10.530.10">
    <property type="match status" value="1"/>
</dbReference>
<evidence type="ECO:0000313" key="3">
    <source>
        <dbReference type="EMBL" id="QGZ60690.1"/>
    </source>
</evidence>
<sequence>MFLPLRAPLRRCAVFSSALLVGLAASTAALAAQATNGAGAAAESAKTTRTDCVLSAAEYHHVNPNILLAIAIVESRMRPDASHLNANGTSDMGLMQINSVHLNELAKYGVKRDDLYDGCKNVYTGAWILRKRLNEYGNTWAAIGAYHSATPALRDAYAARVHSTVRWLLDSGYAYPERPVTQAAR</sequence>
<feature type="domain" description="Transglycosylase SLT" evidence="2">
    <location>
        <begin position="52"/>
        <end position="156"/>
    </location>
</feature>
<dbReference type="AlphaFoldDB" id="A0A7Z2GFA9"/>
<proteinExistence type="predicted"/>
<feature type="signal peptide" evidence="1">
    <location>
        <begin position="1"/>
        <end position="31"/>
    </location>
</feature>
<dbReference type="KEGG" id="pacs:FAZ98_02460"/>
<dbReference type="SUPFAM" id="SSF53955">
    <property type="entry name" value="Lysozyme-like"/>
    <property type="match status" value="1"/>
</dbReference>
<feature type="chain" id="PRO_5030830226" evidence="1">
    <location>
        <begin position="32"/>
        <end position="185"/>
    </location>
</feature>
<organism evidence="3 4">
    <name type="scientific">Paraburkholderia acidisoli</name>
    <dbReference type="NCBI Taxonomy" id="2571748"/>
    <lineage>
        <taxon>Bacteria</taxon>
        <taxon>Pseudomonadati</taxon>
        <taxon>Pseudomonadota</taxon>
        <taxon>Betaproteobacteria</taxon>
        <taxon>Burkholderiales</taxon>
        <taxon>Burkholderiaceae</taxon>
        <taxon>Paraburkholderia</taxon>
    </lineage>
</organism>
<gene>
    <name evidence="3" type="ORF">FAZ98_02460</name>
</gene>
<evidence type="ECO:0000313" key="4">
    <source>
        <dbReference type="Proteomes" id="UP000433577"/>
    </source>
</evidence>
<name>A0A7Z2GFA9_9BURK</name>
<dbReference type="EMBL" id="CP046913">
    <property type="protein sequence ID" value="QGZ60690.1"/>
    <property type="molecule type" value="Genomic_DNA"/>
</dbReference>
<keyword evidence="1" id="KW-0732">Signal</keyword>
<evidence type="ECO:0000259" key="2">
    <source>
        <dbReference type="Pfam" id="PF01464"/>
    </source>
</evidence>
<reference evidence="3 4" key="1">
    <citation type="submission" date="2019-12" db="EMBL/GenBank/DDBJ databases">
        <title>Paraburkholderia acidiphila 7Q-K02 sp. nov and Paraburkholderia acidisoli DHF22 sp. nov., two strains isolated from forest soil.</title>
        <authorList>
            <person name="Gao Z."/>
            <person name="Qiu L."/>
        </authorList>
    </citation>
    <scope>NUCLEOTIDE SEQUENCE [LARGE SCALE GENOMIC DNA]</scope>
    <source>
        <strain evidence="3 4">DHF22</strain>
    </source>
</reference>
<dbReference type="InterPro" id="IPR023346">
    <property type="entry name" value="Lysozyme-like_dom_sf"/>
</dbReference>
<dbReference type="InterPro" id="IPR008258">
    <property type="entry name" value="Transglycosylase_SLT_dom_1"/>
</dbReference>
<protein>
    <submittedName>
        <fullName evidence="3">Transglycosylase SLT domain-containing protein</fullName>
    </submittedName>
</protein>